<dbReference type="Pfam" id="PF00535">
    <property type="entry name" value="Glycos_transf_2"/>
    <property type="match status" value="1"/>
</dbReference>
<dbReference type="Proteomes" id="UP000680132">
    <property type="component" value="Unassembled WGS sequence"/>
</dbReference>
<proteinExistence type="predicted"/>
<dbReference type="SUPFAM" id="SSF53448">
    <property type="entry name" value="Nucleotide-diphospho-sugar transferases"/>
    <property type="match status" value="1"/>
</dbReference>
<accession>A0A939TRX9</accession>
<protein>
    <submittedName>
        <fullName evidence="2">Glycosyltransferase</fullName>
    </submittedName>
</protein>
<name>A0A939TRX9_9MICO</name>
<gene>
    <name evidence="2" type="ORF">J5V96_15895</name>
</gene>
<dbReference type="AlphaFoldDB" id="A0A939TRX9"/>
<dbReference type="InterPro" id="IPR001173">
    <property type="entry name" value="Glyco_trans_2-like"/>
</dbReference>
<keyword evidence="3" id="KW-1185">Reference proteome</keyword>
<evidence type="ECO:0000259" key="1">
    <source>
        <dbReference type="Pfam" id="PF00535"/>
    </source>
</evidence>
<evidence type="ECO:0000313" key="2">
    <source>
        <dbReference type="EMBL" id="MBO3664980.1"/>
    </source>
</evidence>
<dbReference type="RefSeq" id="WP_208505217.1">
    <property type="nucleotide sequence ID" value="NZ_JAGFOA010000007.1"/>
</dbReference>
<reference evidence="2" key="1">
    <citation type="submission" date="2021-03" db="EMBL/GenBank/DDBJ databases">
        <title>Microbacterium sp. nov., a novel actinobacterium isolated from cow dung.</title>
        <authorList>
            <person name="Zhang L."/>
        </authorList>
    </citation>
    <scope>NUCLEOTIDE SEQUENCE</scope>
    <source>
        <strain evidence="2">NEAU-LLB</strain>
    </source>
</reference>
<organism evidence="2 3">
    <name type="scientific">Microbacterium stercoris</name>
    <dbReference type="NCBI Taxonomy" id="2820289"/>
    <lineage>
        <taxon>Bacteria</taxon>
        <taxon>Bacillati</taxon>
        <taxon>Actinomycetota</taxon>
        <taxon>Actinomycetes</taxon>
        <taxon>Micrococcales</taxon>
        <taxon>Microbacteriaceae</taxon>
        <taxon>Microbacterium</taxon>
    </lineage>
</organism>
<dbReference type="EMBL" id="JAGFOA010000007">
    <property type="protein sequence ID" value="MBO3664980.1"/>
    <property type="molecule type" value="Genomic_DNA"/>
</dbReference>
<dbReference type="InterPro" id="IPR029044">
    <property type="entry name" value="Nucleotide-diphossugar_trans"/>
</dbReference>
<evidence type="ECO:0000313" key="3">
    <source>
        <dbReference type="Proteomes" id="UP000680132"/>
    </source>
</evidence>
<feature type="domain" description="Glycosyltransferase 2-like" evidence="1">
    <location>
        <begin position="8"/>
        <end position="136"/>
    </location>
</feature>
<sequence>MNARLVDLVIACHDESRPLERAVASVLADSSVRDRVRVTVVAHGIPAAPLEHRLAGIEGEWRVVEFADGVRSAAGPYNHGLGLADAEYCAVMGSDDSLEPGALAGWISAAEARRPDAAIARIRIAGQPIMPNPLVRIGRRHDLDPARDRLFYRTAPLGLIRTETMRRMGLRMTEGVRVGEDLDFSVRLFALADRVDFLGDAPCYVIGEDARERTTLAPMRLEDDLAAVTRLLDSELPGLLSPADRRALAIKLVRVSIVGKVRARPTAAQWSDEKELAFLAELLRRLVSLAPGVLAPFNLQDRALLDVLLGTPDLASVLAAVEKAARAGRLQRWFTRNPLRAFGRETSLRRYVLYLLNRERTNR</sequence>
<dbReference type="Gene3D" id="3.90.550.10">
    <property type="entry name" value="Spore Coat Polysaccharide Biosynthesis Protein SpsA, Chain A"/>
    <property type="match status" value="1"/>
</dbReference>
<comment type="caution">
    <text evidence="2">The sequence shown here is derived from an EMBL/GenBank/DDBJ whole genome shotgun (WGS) entry which is preliminary data.</text>
</comment>